<sequence length="925" mass="103190">MARTLRCEDYTVGWVCALPVELAAAQEMLDEEHNTPPYDAHDTNLYTCGRVSEHNVVIACLPEGQTGTNSAAAVAVQMKSTFSSTRFGLMVGIGGGVPSEEADIRLGDVVVSKPHKTHGGVVQYDSGKATPSGFERTGALNAPPTVLLNAVANLRAKQMRGRGRLLEYLSKLDSLPDFSREAAGSDTLFEMEYDHIGGRATCAKCSTEYAVTREIRKQEVVVHHGTIASGNQVMRSAAERDRVSAELGGVLCFEMEAAGLMNSFPCLVVRGVCDYADSHKNKRWQAYAAGTAAAYAKEVLSVIPPSMVEAEKKISEVLSVITDIHQVADDHRNIAKDGLAVSQKSLEFQQKAHERKLSDRQAECLQLFRLTKSTEDVTYEEYKERIADRVEGTCMWFLNHPHFQKWKEKESGPLLVSADPGCGKSVLAKCLIDQVLTGSSTVCYFFFKDQVQNTVREALCALLHQLFSQKSSLLAHAIKRYEKDGKGLVNSKNSLWTIFGDAVKDPNAGSIIIVLDALDECAESEMEGLMHNIETEVRNCESSGAKVKFLLTSRPYEHIISELHSLSEAYPHIHIPGEDESETISREVNCVIRYRVDQFTKKERLSEEIKTCLEDRLLTIEHRTYLWVYLVFDSLKDFGFKRTPKGMASALMTLPRSVDQVYEQILNKSKDRSMVQKALSIVLAANRPLTLSEMSIAIEVDGMKQSIDDLDLEQEEDFKSRLRSWCGLFVSVHHGKVYLLHQTAREFLLAERLSSTTISKELQWHGFTTIEDAHTVLAECCVRFLSFFDYDSSLTTDQKRNIKNHAFLEYSARFWGLHLRESSICDDEGATVAPLIFNLSNPGSKVYSVWSRIYWSSQYLRDPRSLTSLVVACYFGHLAVAKKLLEKGADINAQGGWYGNALQAASYEGHEQIAMLLLEKGANVD</sequence>
<name>A0ACB6SF65_9PLEO</name>
<dbReference type="Proteomes" id="UP000799754">
    <property type="component" value="Unassembled WGS sequence"/>
</dbReference>
<keyword evidence="2" id="KW-1185">Reference proteome</keyword>
<protein>
    <submittedName>
        <fullName evidence="1">Purine and uridine phosphorylase</fullName>
    </submittedName>
</protein>
<evidence type="ECO:0000313" key="1">
    <source>
        <dbReference type="EMBL" id="KAF2632955.1"/>
    </source>
</evidence>
<reference evidence="1" key="1">
    <citation type="journal article" date="2020" name="Stud. Mycol.">
        <title>101 Dothideomycetes genomes: a test case for predicting lifestyles and emergence of pathogens.</title>
        <authorList>
            <person name="Haridas S."/>
            <person name="Albert R."/>
            <person name="Binder M."/>
            <person name="Bloem J."/>
            <person name="Labutti K."/>
            <person name="Salamov A."/>
            <person name="Andreopoulos B."/>
            <person name="Baker S."/>
            <person name="Barry K."/>
            <person name="Bills G."/>
            <person name="Bluhm B."/>
            <person name="Cannon C."/>
            <person name="Castanera R."/>
            <person name="Culley D."/>
            <person name="Daum C."/>
            <person name="Ezra D."/>
            <person name="Gonzalez J."/>
            <person name="Henrissat B."/>
            <person name="Kuo A."/>
            <person name="Liang C."/>
            <person name="Lipzen A."/>
            <person name="Lutzoni F."/>
            <person name="Magnuson J."/>
            <person name="Mondo S."/>
            <person name="Nolan M."/>
            <person name="Ohm R."/>
            <person name="Pangilinan J."/>
            <person name="Park H.-J."/>
            <person name="Ramirez L."/>
            <person name="Alfaro M."/>
            <person name="Sun H."/>
            <person name="Tritt A."/>
            <person name="Yoshinaga Y."/>
            <person name="Zwiers L.-H."/>
            <person name="Turgeon B."/>
            <person name="Goodwin S."/>
            <person name="Spatafora J."/>
            <person name="Crous P."/>
            <person name="Grigoriev I."/>
        </authorList>
    </citation>
    <scope>NUCLEOTIDE SEQUENCE</scope>
    <source>
        <strain evidence="1">CBS 525.71</strain>
    </source>
</reference>
<proteinExistence type="predicted"/>
<feature type="non-terminal residue" evidence="1">
    <location>
        <position position="925"/>
    </location>
</feature>
<dbReference type="EMBL" id="MU006702">
    <property type="protein sequence ID" value="KAF2632955.1"/>
    <property type="molecule type" value="Genomic_DNA"/>
</dbReference>
<accession>A0ACB6SF65</accession>
<organism evidence="1 2">
    <name type="scientific">Macroventuria anomochaeta</name>
    <dbReference type="NCBI Taxonomy" id="301207"/>
    <lineage>
        <taxon>Eukaryota</taxon>
        <taxon>Fungi</taxon>
        <taxon>Dikarya</taxon>
        <taxon>Ascomycota</taxon>
        <taxon>Pezizomycotina</taxon>
        <taxon>Dothideomycetes</taxon>
        <taxon>Pleosporomycetidae</taxon>
        <taxon>Pleosporales</taxon>
        <taxon>Pleosporineae</taxon>
        <taxon>Didymellaceae</taxon>
        <taxon>Macroventuria</taxon>
    </lineage>
</organism>
<gene>
    <name evidence="1" type="ORF">BU25DRAFT_357907</name>
</gene>
<comment type="caution">
    <text evidence="1">The sequence shown here is derived from an EMBL/GenBank/DDBJ whole genome shotgun (WGS) entry which is preliminary data.</text>
</comment>
<evidence type="ECO:0000313" key="2">
    <source>
        <dbReference type="Proteomes" id="UP000799754"/>
    </source>
</evidence>